<evidence type="ECO:0000313" key="3">
    <source>
        <dbReference type="Proteomes" id="UP000693981"/>
    </source>
</evidence>
<accession>A0A8T1WTV6</accession>
<protein>
    <submittedName>
        <fullName evidence="2">Uncharacterized protein</fullName>
    </submittedName>
</protein>
<reference evidence="2" key="1">
    <citation type="submission" date="2021-02" db="EMBL/GenBank/DDBJ databases">
        <authorList>
            <person name="Palmer J.M."/>
        </authorList>
    </citation>
    <scope>NUCLEOTIDE SEQUENCE</scope>
    <source>
        <strain evidence="2">SCRP23</strain>
    </source>
</reference>
<dbReference type="AlphaFoldDB" id="A0A8T1WTV6"/>
<organism evidence="2 3">
    <name type="scientific">Phytophthora boehmeriae</name>
    <dbReference type="NCBI Taxonomy" id="109152"/>
    <lineage>
        <taxon>Eukaryota</taxon>
        <taxon>Sar</taxon>
        <taxon>Stramenopiles</taxon>
        <taxon>Oomycota</taxon>
        <taxon>Peronosporomycetes</taxon>
        <taxon>Peronosporales</taxon>
        <taxon>Peronosporaceae</taxon>
        <taxon>Phytophthora</taxon>
    </lineage>
</organism>
<gene>
    <name evidence="2" type="ORF">PHYBOEH_001059</name>
</gene>
<keyword evidence="3" id="KW-1185">Reference proteome</keyword>
<proteinExistence type="predicted"/>
<feature type="compositionally biased region" description="Basic residues" evidence="1">
    <location>
        <begin position="26"/>
        <end position="43"/>
    </location>
</feature>
<evidence type="ECO:0000256" key="1">
    <source>
        <dbReference type="SAM" id="MobiDB-lite"/>
    </source>
</evidence>
<feature type="region of interest" description="Disordered" evidence="1">
    <location>
        <begin position="1"/>
        <end position="59"/>
    </location>
</feature>
<sequence length="383" mass="42884">MDLVEMERDCSVTPEANRMAPVTETKKKKTNKKKKSNQKRTSRRTTAAAPPPSATPLVGSLTMWNVPPGAPPLKEDIAFSTVSFLSIVEDYTERKQKQASTAEKLSVVDLFVIHILQNLRRLRGLMLSGKLTIDIEYGVVKAVRGETTNDPVNKELLARISTMRPYTISWSNVLDYFMPEDFHDLARRCSIHGDCVHYGYSMNWPTQVLGASIMDFDFKHNRQLIDHVLDAALGFPNSSKTLSVSNLLTLMGMDKLVTFPFHENPLNSTGCVLAYIFHDKWIAHFLSKGRLSPEVAERLGSLCTPVNCGLQKGSMELSIPSPLDHTSTTLHMSWTYDPELRMHRENAPVETSAEMDVLSGLLYSMGVTERQRFLDAMTADSSS</sequence>
<comment type="caution">
    <text evidence="2">The sequence shown here is derived from an EMBL/GenBank/DDBJ whole genome shotgun (WGS) entry which is preliminary data.</text>
</comment>
<evidence type="ECO:0000313" key="2">
    <source>
        <dbReference type="EMBL" id="KAG7397247.1"/>
    </source>
</evidence>
<dbReference type="OrthoDB" id="97095at2759"/>
<name>A0A8T1WTV6_9STRA</name>
<dbReference type="EMBL" id="JAGDFL010000120">
    <property type="protein sequence ID" value="KAG7397247.1"/>
    <property type="molecule type" value="Genomic_DNA"/>
</dbReference>
<feature type="compositionally biased region" description="Basic and acidic residues" evidence="1">
    <location>
        <begin position="1"/>
        <end position="10"/>
    </location>
</feature>
<dbReference type="Proteomes" id="UP000693981">
    <property type="component" value="Unassembled WGS sequence"/>
</dbReference>